<keyword evidence="3" id="KW-1003">Cell membrane</keyword>
<dbReference type="InterPro" id="IPR036458">
    <property type="entry name" value="Na:dicarbo_symporter_sf"/>
</dbReference>
<dbReference type="PATRIC" id="fig|997350.3.peg.1330"/>
<feature type="transmembrane region" description="Helical" evidence="7">
    <location>
        <begin position="272"/>
        <end position="292"/>
    </location>
</feature>
<evidence type="ECO:0000313" key="8">
    <source>
        <dbReference type="EMBL" id="EGY79493.1"/>
    </source>
</evidence>
<proteinExistence type="predicted"/>
<evidence type="ECO:0000256" key="4">
    <source>
        <dbReference type="ARBA" id="ARBA00022692"/>
    </source>
</evidence>
<dbReference type="SUPFAM" id="SSF118215">
    <property type="entry name" value="Proton glutamate symport protein"/>
    <property type="match status" value="1"/>
</dbReference>
<keyword evidence="9" id="KW-1185">Reference proteome</keyword>
<dbReference type="PANTHER" id="PTHR42865">
    <property type="entry name" value="PROTON/GLUTAMATE-ASPARTATE SYMPORTER"/>
    <property type="match status" value="1"/>
</dbReference>
<dbReference type="PRINTS" id="PR00173">
    <property type="entry name" value="EDTRNSPORT"/>
</dbReference>
<dbReference type="Pfam" id="PF00375">
    <property type="entry name" value="SDF"/>
    <property type="match status" value="1"/>
</dbReference>
<comment type="subcellular location">
    <subcellularLocation>
        <location evidence="1">Cell membrane</location>
        <topology evidence="1">Multi-pass membrane protein</topology>
    </subcellularLocation>
</comment>
<gene>
    <name evidence="8" type="ORF">HMPREF9129_1384</name>
</gene>
<dbReference type="GO" id="GO:0006835">
    <property type="term" value="P:dicarboxylic acid transport"/>
    <property type="evidence" value="ECO:0007669"/>
    <property type="project" value="TreeGrafter"/>
</dbReference>
<keyword evidence="2" id="KW-0813">Transport</keyword>
<evidence type="ECO:0000256" key="2">
    <source>
        <dbReference type="ARBA" id="ARBA00022448"/>
    </source>
</evidence>
<evidence type="ECO:0000256" key="5">
    <source>
        <dbReference type="ARBA" id="ARBA00022989"/>
    </source>
</evidence>
<protein>
    <submittedName>
        <fullName evidence="8">DAACS family dicarboxylate/amino acid:cation symporter</fullName>
    </submittedName>
</protein>
<sequence length="348" mass="37323">MGDINALKSIGLKTILWFLLSSAFAAGVGLIFVNIIKPGIGITLGSVENAMATEATLPGPYEIILGLLPINPIKSLADGDMMPIIVFALILGFAIIYLEESRTKELINIISVITDAMLTMIGWIVKIIPFGVFGLMSVTMIKFGTSIFGPVFKFIITDYISALTVTLIFYPIVLIVLGKVKPLPFFKKAFEPWLIAFSTCTSSAALPVSMRVAPEKLGVDDKVSNFVLPLGATANMNGTNIYFACIVVFAAQLYGIELSVGQQIFIVLQGTLLSVGCAATPQIGLIISISLLTQMGLPLEATALVAGIYRIIDQIHTATNSLGDLVTSVIIAKSENKLNTDDYYNMSL</sequence>
<feature type="transmembrane region" description="Helical" evidence="7">
    <location>
        <begin position="241"/>
        <end position="260"/>
    </location>
</feature>
<name>G4D4Q4_9FIRM</name>
<keyword evidence="5 7" id="KW-1133">Transmembrane helix</keyword>
<accession>G4D4Q4</accession>
<dbReference type="STRING" id="997350.HMPREF9129_1384"/>
<dbReference type="InterPro" id="IPR001991">
    <property type="entry name" value="Na-dicarboxylate_symporter"/>
</dbReference>
<organism evidence="8 9">
    <name type="scientific">Peptoniphilus indolicus ATCC 29427</name>
    <dbReference type="NCBI Taxonomy" id="997350"/>
    <lineage>
        <taxon>Bacteria</taxon>
        <taxon>Bacillati</taxon>
        <taxon>Bacillota</taxon>
        <taxon>Tissierellia</taxon>
        <taxon>Tissierellales</taxon>
        <taxon>Peptoniphilaceae</taxon>
        <taxon>Peptoniphilus</taxon>
    </lineage>
</organism>
<evidence type="ECO:0000313" key="9">
    <source>
        <dbReference type="Proteomes" id="UP000003422"/>
    </source>
</evidence>
<dbReference type="PANTHER" id="PTHR42865:SF7">
    <property type="entry name" value="PROTON_GLUTAMATE-ASPARTATE SYMPORTER"/>
    <property type="match status" value="1"/>
</dbReference>
<dbReference type="EMBL" id="AGBB01000131">
    <property type="protein sequence ID" value="EGY79493.1"/>
    <property type="molecule type" value="Genomic_DNA"/>
</dbReference>
<comment type="caution">
    <text evidence="8">The sequence shown here is derived from an EMBL/GenBank/DDBJ whole genome shotgun (WGS) entry which is preliminary data.</text>
</comment>
<feature type="transmembrane region" description="Helical" evidence="7">
    <location>
        <begin position="81"/>
        <end position="99"/>
    </location>
</feature>
<reference evidence="8 9" key="1">
    <citation type="submission" date="2011-06" db="EMBL/GenBank/DDBJ databases">
        <authorList>
            <person name="Muzny D."/>
            <person name="Qin X."/>
            <person name="Deng J."/>
            <person name="Jiang H."/>
            <person name="Liu Y."/>
            <person name="Qu J."/>
            <person name="Song X.-Z."/>
            <person name="Zhang L."/>
            <person name="Thornton R."/>
            <person name="Coyle M."/>
            <person name="Francisco L."/>
            <person name="Jackson L."/>
            <person name="Javaid M."/>
            <person name="Korchina V."/>
            <person name="Kovar C."/>
            <person name="Mata R."/>
            <person name="Mathew T."/>
            <person name="Ngo R."/>
            <person name="Nguyen L."/>
            <person name="Nguyen N."/>
            <person name="Okwuonu G."/>
            <person name="Ongeri F."/>
            <person name="Pham C."/>
            <person name="Simmons D."/>
            <person name="Wilczek-Boney K."/>
            <person name="Hale W."/>
            <person name="Jakkamsetti A."/>
            <person name="Pham P."/>
            <person name="Ruth R."/>
            <person name="San Lucas F."/>
            <person name="Warren J."/>
            <person name="Zhang J."/>
            <person name="Zhao Z."/>
            <person name="Zhou C."/>
            <person name="Zhu D."/>
            <person name="Lee S."/>
            <person name="Bess C."/>
            <person name="Blankenburg K."/>
            <person name="Forbes L."/>
            <person name="Fu Q."/>
            <person name="Gubbala S."/>
            <person name="Hirani K."/>
            <person name="Jayaseelan J.C."/>
            <person name="Lara F."/>
            <person name="Munidasa M."/>
            <person name="Palculict T."/>
            <person name="Patil S."/>
            <person name="Pu L.-L."/>
            <person name="Saada N."/>
            <person name="Tang L."/>
            <person name="Weissenberger G."/>
            <person name="Zhu Y."/>
            <person name="Hemphill L."/>
            <person name="Shang Y."/>
            <person name="Youmans B."/>
            <person name="Ayvaz T."/>
            <person name="Ross M."/>
            <person name="Santibanez J."/>
            <person name="Aqrawi P."/>
            <person name="Gross S."/>
            <person name="Joshi V."/>
            <person name="Fowler G."/>
            <person name="Nazareth L."/>
            <person name="Reid J."/>
            <person name="Worley K."/>
            <person name="Petrosino J."/>
            <person name="Highlander S."/>
            <person name="Gibbs R."/>
        </authorList>
    </citation>
    <scope>NUCLEOTIDE SEQUENCE [LARGE SCALE GENOMIC DNA]</scope>
    <source>
        <strain evidence="8 9">ATCC 29427</strain>
    </source>
</reference>
<dbReference type="Gene3D" id="1.10.3860.10">
    <property type="entry name" value="Sodium:dicarboxylate symporter"/>
    <property type="match status" value="1"/>
</dbReference>
<dbReference type="eggNOG" id="COG1301">
    <property type="taxonomic scope" value="Bacteria"/>
</dbReference>
<feature type="transmembrane region" description="Helical" evidence="7">
    <location>
        <begin position="15"/>
        <end position="36"/>
    </location>
</feature>
<dbReference type="GO" id="GO:0015293">
    <property type="term" value="F:symporter activity"/>
    <property type="evidence" value="ECO:0007669"/>
    <property type="project" value="UniProtKB-KW"/>
</dbReference>
<dbReference type="GO" id="GO:0005886">
    <property type="term" value="C:plasma membrane"/>
    <property type="evidence" value="ECO:0007669"/>
    <property type="project" value="UniProtKB-SubCell"/>
</dbReference>
<evidence type="ECO:0000256" key="7">
    <source>
        <dbReference type="SAM" id="Phobius"/>
    </source>
</evidence>
<feature type="transmembrane region" description="Helical" evidence="7">
    <location>
        <begin position="159"/>
        <end position="178"/>
    </location>
</feature>
<keyword evidence="6 7" id="KW-0472">Membrane</keyword>
<evidence type="ECO:0000256" key="3">
    <source>
        <dbReference type="ARBA" id="ARBA00022475"/>
    </source>
</evidence>
<dbReference type="AlphaFoldDB" id="G4D4Q4"/>
<evidence type="ECO:0000256" key="1">
    <source>
        <dbReference type="ARBA" id="ARBA00004651"/>
    </source>
</evidence>
<dbReference type="Proteomes" id="UP000003422">
    <property type="component" value="Unassembled WGS sequence"/>
</dbReference>
<evidence type="ECO:0000256" key="6">
    <source>
        <dbReference type="ARBA" id="ARBA00023136"/>
    </source>
</evidence>
<dbReference type="HOGENOM" id="CLU_019375_6_1_9"/>
<keyword evidence="4 7" id="KW-0812">Transmembrane</keyword>